<evidence type="ECO:0000256" key="1">
    <source>
        <dbReference type="ARBA" id="ARBA00038494"/>
    </source>
</evidence>
<protein>
    <recommendedName>
        <fullName evidence="2">Glycosyltransferase 2-like domain-containing protein</fullName>
    </recommendedName>
</protein>
<sequence length="407" mass="47560">MKNKPTIAIAMIIKDEANIIKDTLDNLRKYIKDISYFCISDTGSSDNSITIVKDYLKKYHLEGEIYSEKWVDFSTNRNLVLNKCKDKADYILSWDADDRFNSEDGIFLDSSKLSADIYSILTKAPVVENYNKAIPNRDNYIKPLLFRSDIYAKWIGVIHEELHFKNTSHELVHGLISDSNIFFVQAGHFGARNKDVEAKLKKDLEVLMEAFERETNPYLKDRYTFYIGTSYCALREVDSAIKWLKSRFYSNFLVQKGSFEVFCAGYKLADLYRLKASLHQSSNFELYKKFNDKAKHIYLILKDYFPNIKEPTYQLSIMYSTIYDDFRLALTFAVEANKIMKNRDRQTILEFEDQLISNYGIDYQILFSAYKSGNTKIAKDFLRKCEQKPFLDQSFANTLSNLKSILY</sequence>
<evidence type="ECO:0000313" key="3">
    <source>
        <dbReference type="EMBL" id="ESK37313.1"/>
    </source>
</evidence>
<evidence type="ECO:0000313" key="4">
    <source>
        <dbReference type="Proteomes" id="UP000023785"/>
    </source>
</evidence>
<dbReference type="Gene3D" id="3.90.550.10">
    <property type="entry name" value="Spore Coat Polysaccharide Biosynthesis Protein SpsA, Chain A"/>
    <property type="match status" value="1"/>
</dbReference>
<evidence type="ECO:0000259" key="2">
    <source>
        <dbReference type="Pfam" id="PF00535"/>
    </source>
</evidence>
<comment type="caution">
    <text evidence="3">The sequence shown here is derived from an EMBL/GenBank/DDBJ whole genome shotgun (WGS) entry which is preliminary data.</text>
</comment>
<dbReference type="Proteomes" id="UP000023785">
    <property type="component" value="Unassembled WGS sequence"/>
</dbReference>
<dbReference type="InterPro" id="IPR001173">
    <property type="entry name" value="Glyco_trans_2-like"/>
</dbReference>
<keyword evidence="4" id="KW-1185">Reference proteome</keyword>
<dbReference type="EMBL" id="AYER01000010">
    <property type="protein sequence ID" value="ESK37313.1"/>
    <property type="molecule type" value="Genomic_DNA"/>
</dbReference>
<dbReference type="Pfam" id="PF00535">
    <property type="entry name" value="Glycos_transf_2"/>
    <property type="match status" value="1"/>
</dbReference>
<dbReference type="eggNOG" id="COG1215">
    <property type="taxonomic scope" value="Bacteria"/>
</dbReference>
<reference evidence="3 4" key="1">
    <citation type="submission" date="2013-10" db="EMBL/GenBank/DDBJ databases">
        <title>The Genome Sequence of Acinetobacter nectaris CIP 110549.</title>
        <authorList>
            <consortium name="The Broad Institute Genomics Platform"/>
            <consortium name="The Broad Institute Genome Sequencing Center for Infectious Disease"/>
            <person name="Cerqueira G."/>
            <person name="Feldgarden M."/>
            <person name="Courvalin P."/>
            <person name="Grillot-Courvalin C."/>
            <person name="Clermont D."/>
            <person name="Rocha E."/>
            <person name="Yoon E.-J."/>
            <person name="Nemec A."/>
            <person name="Young S.K."/>
            <person name="Zeng Q."/>
            <person name="Gargeya S."/>
            <person name="Fitzgerald M."/>
            <person name="Abouelleil A."/>
            <person name="Alvarado L."/>
            <person name="Berlin A.M."/>
            <person name="Chapman S.B."/>
            <person name="Gainer-Dewar J."/>
            <person name="Goldberg J."/>
            <person name="Gnerre S."/>
            <person name="Griggs A."/>
            <person name="Gujja S."/>
            <person name="Hansen M."/>
            <person name="Howarth C."/>
            <person name="Imamovic A."/>
            <person name="Ireland A."/>
            <person name="Larimer J."/>
            <person name="McCowan C."/>
            <person name="Murphy C."/>
            <person name="Pearson M."/>
            <person name="Poon T.W."/>
            <person name="Priest M."/>
            <person name="Roberts A."/>
            <person name="Saif S."/>
            <person name="Shea T."/>
            <person name="Sykes S."/>
            <person name="Wortman J."/>
            <person name="Nusbaum C."/>
            <person name="Birren B."/>
        </authorList>
    </citation>
    <scope>NUCLEOTIDE SEQUENCE [LARGE SCALE GENOMIC DNA]</scope>
    <source>
        <strain evidence="3 4">CIP 110549</strain>
    </source>
</reference>
<dbReference type="RefSeq" id="WP_023273978.1">
    <property type="nucleotide sequence ID" value="NZ_KI530736.1"/>
</dbReference>
<feature type="domain" description="Glycosyltransferase 2-like" evidence="2">
    <location>
        <begin position="9"/>
        <end position="103"/>
    </location>
</feature>
<dbReference type="InterPro" id="IPR029044">
    <property type="entry name" value="Nucleotide-diphossugar_trans"/>
</dbReference>
<organism evidence="3 4">
    <name type="scientific">Acinetobacter nectaris CIP 110549</name>
    <dbReference type="NCBI Taxonomy" id="1392540"/>
    <lineage>
        <taxon>Bacteria</taxon>
        <taxon>Pseudomonadati</taxon>
        <taxon>Pseudomonadota</taxon>
        <taxon>Gammaproteobacteria</taxon>
        <taxon>Moraxellales</taxon>
        <taxon>Moraxellaceae</taxon>
        <taxon>Acinetobacter</taxon>
    </lineage>
</organism>
<proteinExistence type="inferred from homology"/>
<comment type="similarity">
    <text evidence="1">Belongs to the glycosyltransferase 2 family. WaaE/KdtX subfamily.</text>
</comment>
<name>V2T4J4_9GAMM</name>
<dbReference type="PANTHER" id="PTHR43630:SF2">
    <property type="entry name" value="GLYCOSYLTRANSFERASE"/>
    <property type="match status" value="1"/>
</dbReference>
<dbReference type="OrthoDB" id="9815923at2"/>
<dbReference type="PANTHER" id="PTHR43630">
    <property type="entry name" value="POLY-BETA-1,6-N-ACETYL-D-GLUCOSAMINE SYNTHASE"/>
    <property type="match status" value="1"/>
</dbReference>
<accession>V2T4J4</accession>
<dbReference type="PATRIC" id="fig|1392540.3.peg.2287"/>
<dbReference type="AlphaFoldDB" id="V2T4J4"/>
<gene>
    <name evidence="3" type="ORF">P256_02368</name>
</gene>
<dbReference type="SUPFAM" id="SSF53448">
    <property type="entry name" value="Nucleotide-diphospho-sugar transferases"/>
    <property type="match status" value="1"/>
</dbReference>
<dbReference type="HOGENOM" id="CLU_023736_4_0_6"/>